<reference evidence="1 2" key="1">
    <citation type="submission" date="2023-07" db="EMBL/GenBank/DDBJ databases">
        <title>Genomic Encyclopedia of Type Strains, Phase IV (KMG-IV): sequencing the most valuable type-strain genomes for metagenomic binning, comparative biology and taxonomic classification.</title>
        <authorList>
            <person name="Goeker M."/>
        </authorList>
    </citation>
    <scope>NUCLEOTIDE SEQUENCE [LARGE SCALE GENOMIC DNA]</scope>
    <source>
        <strain evidence="1 2">DSM 23494</strain>
    </source>
</reference>
<organism evidence="1 2">
    <name type="scientific">Cytobacillus purgationiresistens</name>
    <dbReference type="NCBI Taxonomy" id="863449"/>
    <lineage>
        <taxon>Bacteria</taxon>
        <taxon>Bacillati</taxon>
        <taxon>Bacillota</taxon>
        <taxon>Bacilli</taxon>
        <taxon>Bacillales</taxon>
        <taxon>Bacillaceae</taxon>
        <taxon>Cytobacillus</taxon>
    </lineage>
</organism>
<evidence type="ECO:0000313" key="1">
    <source>
        <dbReference type="EMBL" id="MDQ0271319.1"/>
    </source>
</evidence>
<name>A0ABU0AJ83_9BACI</name>
<dbReference type="Proteomes" id="UP001238088">
    <property type="component" value="Unassembled WGS sequence"/>
</dbReference>
<comment type="caution">
    <text evidence="1">The sequence shown here is derived from an EMBL/GenBank/DDBJ whole genome shotgun (WGS) entry which is preliminary data.</text>
</comment>
<keyword evidence="2" id="KW-1185">Reference proteome</keyword>
<evidence type="ECO:0000313" key="2">
    <source>
        <dbReference type="Proteomes" id="UP001238088"/>
    </source>
</evidence>
<evidence type="ECO:0008006" key="3">
    <source>
        <dbReference type="Google" id="ProtNLM"/>
    </source>
</evidence>
<protein>
    <recommendedName>
        <fullName evidence="3">Transposase IS111A/IS1328/IS1533 N-terminal domain-containing protein</fullName>
    </recommendedName>
</protein>
<dbReference type="EMBL" id="JAUSUB010000014">
    <property type="protein sequence ID" value="MDQ0271319.1"/>
    <property type="molecule type" value="Genomic_DNA"/>
</dbReference>
<proteinExistence type="predicted"/>
<accession>A0ABU0AJ83</accession>
<sequence length="83" mass="9533">MMKKDKYIYVGLDLHKFQHTAVIVNCWSEKLGEMNILYKPIAFPLLVDYVNSFLQEGLTPVFGLEDVGGYGMIVGTLNVWRTY</sequence>
<gene>
    <name evidence="1" type="ORF">J2S17_003207</name>
</gene>